<gene>
    <name evidence="2" type="ORF">AVEN_136873_1</name>
</gene>
<feature type="compositionally biased region" description="Basic residues" evidence="1">
    <location>
        <begin position="28"/>
        <end position="37"/>
    </location>
</feature>
<reference evidence="2 3" key="1">
    <citation type="journal article" date="2019" name="Sci. Rep.">
        <title>Orb-weaving spider Araneus ventricosus genome elucidates the spidroin gene catalogue.</title>
        <authorList>
            <person name="Kono N."/>
            <person name="Nakamura H."/>
            <person name="Ohtoshi R."/>
            <person name="Moran D.A.P."/>
            <person name="Shinohara A."/>
            <person name="Yoshida Y."/>
            <person name="Fujiwara M."/>
            <person name="Mori M."/>
            <person name="Tomita M."/>
            <person name="Arakawa K."/>
        </authorList>
    </citation>
    <scope>NUCLEOTIDE SEQUENCE [LARGE SCALE GENOMIC DNA]</scope>
</reference>
<organism evidence="2 3">
    <name type="scientific">Araneus ventricosus</name>
    <name type="common">Orbweaver spider</name>
    <name type="synonym">Epeira ventricosa</name>
    <dbReference type="NCBI Taxonomy" id="182803"/>
    <lineage>
        <taxon>Eukaryota</taxon>
        <taxon>Metazoa</taxon>
        <taxon>Ecdysozoa</taxon>
        <taxon>Arthropoda</taxon>
        <taxon>Chelicerata</taxon>
        <taxon>Arachnida</taxon>
        <taxon>Araneae</taxon>
        <taxon>Araneomorphae</taxon>
        <taxon>Entelegynae</taxon>
        <taxon>Araneoidea</taxon>
        <taxon>Araneidae</taxon>
        <taxon>Araneus</taxon>
    </lineage>
</organism>
<dbReference type="Proteomes" id="UP000499080">
    <property type="component" value="Unassembled WGS sequence"/>
</dbReference>
<comment type="caution">
    <text evidence="2">The sequence shown here is derived from an EMBL/GenBank/DDBJ whole genome shotgun (WGS) entry which is preliminary data.</text>
</comment>
<dbReference type="EMBL" id="BGPR01034898">
    <property type="protein sequence ID" value="GBO09457.1"/>
    <property type="molecule type" value="Genomic_DNA"/>
</dbReference>
<evidence type="ECO:0000313" key="2">
    <source>
        <dbReference type="EMBL" id="GBO09457.1"/>
    </source>
</evidence>
<protein>
    <submittedName>
        <fullName evidence="2">Uncharacterized protein</fullName>
    </submittedName>
</protein>
<sequence length="170" mass="19622">MYRIVFYDSYCQREICNGIACIAHVNKKPTHNRKKKERSGEEFTLTPFPAFDEATDQHEDLSIGREGQSYNRDERFDNHPPPFLHPSHPPHPHQGRISPDFQEAVEKFSFPEVESFGAVKFWQNDKGGVASTSSCSRATGERVEAGVFLPGWWMFVASQHPFTRQPNRRR</sequence>
<feature type="region of interest" description="Disordered" evidence="1">
    <location>
        <begin position="28"/>
        <end position="95"/>
    </location>
</feature>
<keyword evidence="3" id="KW-1185">Reference proteome</keyword>
<dbReference type="AlphaFoldDB" id="A0A4Y2UD35"/>
<evidence type="ECO:0000313" key="3">
    <source>
        <dbReference type="Proteomes" id="UP000499080"/>
    </source>
</evidence>
<proteinExistence type="predicted"/>
<evidence type="ECO:0000256" key="1">
    <source>
        <dbReference type="SAM" id="MobiDB-lite"/>
    </source>
</evidence>
<name>A0A4Y2UD35_ARAVE</name>
<accession>A0A4Y2UD35</accession>